<dbReference type="InterPro" id="IPR029056">
    <property type="entry name" value="Ribokinase-like"/>
</dbReference>
<dbReference type="Gene3D" id="3.40.1190.20">
    <property type="match status" value="1"/>
</dbReference>
<evidence type="ECO:0000256" key="4">
    <source>
        <dbReference type="ARBA" id="ARBA00022695"/>
    </source>
</evidence>
<proteinExistence type="predicted"/>
<sequence length="478" mass="47998">MSAGPLVVVGDALLDVDLVGTASRLTPDAPVPVVEDLETRERPGGAALAAVVAAQATDREVVLVAPLADDEGAARLRALLAGRVRLVAVPATGGTAVKRRVRVGDHSVVRLDSGSPTVVLGELPDEAREAVRGAAAVLVADYGRGTTADAGVRELLGEAGGPVVWDPHPRGADPLPTVRLVTPNGAEAARVAAGAGVPADGDGLAAVGARAEALIRHWGVGAVAVTLGARGALLSYGEGAPMVVPAVPVTGGDPCGAGDSFAAAAALTLADGAVTGEAVAAAVAFAGRFVAAGGASAWDAPAEREPDLAAEDGVSALLARVRGAGGTVVATGGCFDLLHPGHVATLRAARGLGDCLVVCINSDDSVRRLKGPSRPLVTATDRARVLEALEFVDAVVVFEEDTPAQVLDRLRPDVWAKGGDYAGADLPETAVLRRWGGQAVVLPYLDGHSTTALVQRSRSKDPVLPTLRKLSAGPGTGP</sequence>
<gene>
    <name evidence="13" type="ORF">LY71_11074</name>
</gene>
<dbReference type="SUPFAM" id="SSF53613">
    <property type="entry name" value="Ribokinase-like"/>
    <property type="match status" value="1"/>
</dbReference>
<dbReference type="InterPro" id="IPR004821">
    <property type="entry name" value="Cyt_trans-like"/>
</dbReference>
<evidence type="ECO:0000256" key="10">
    <source>
        <dbReference type="ARBA" id="ARBA00047428"/>
    </source>
</evidence>
<dbReference type="AlphaFoldDB" id="A0A2T0TR89"/>
<dbReference type="InterPro" id="IPR011611">
    <property type="entry name" value="PfkB_dom"/>
</dbReference>
<comment type="catalytic activity">
    <reaction evidence="10">
        <text>D-glycero-beta-D-manno-heptose 1-phosphate + ATP + H(+) = ADP-D-glycero-beta-D-manno-heptose + diphosphate</text>
        <dbReference type="Rhea" id="RHEA:27465"/>
        <dbReference type="ChEBI" id="CHEBI:15378"/>
        <dbReference type="ChEBI" id="CHEBI:30616"/>
        <dbReference type="ChEBI" id="CHEBI:33019"/>
        <dbReference type="ChEBI" id="CHEBI:59967"/>
        <dbReference type="ChEBI" id="CHEBI:61593"/>
        <dbReference type="EC" id="2.7.7.70"/>
    </reaction>
</comment>
<evidence type="ECO:0000256" key="9">
    <source>
        <dbReference type="ARBA" id="ARBA00023277"/>
    </source>
</evidence>
<dbReference type="Gene3D" id="3.40.50.620">
    <property type="entry name" value="HUPs"/>
    <property type="match status" value="1"/>
</dbReference>
<accession>A0A2T0TR89</accession>
<dbReference type="InterPro" id="IPR002173">
    <property type="entry name" value="Carboh/pur_kinase_PfkB_CS"/>
</dbReference>
<dbReference type="RefSeq" id="WP_106278462.1">
    <property type="nucleotide sequence ID" value="NZ_PVTG01000010.1"/>
</dbReference>
<keyword evidence="6 13" id="KW-0418">Kinase</keyword>
<dbReference type="PANTHER" id="PTHR43793">
    <property type="entry name" value="FAD SYNTHASE"/>
    <property type="match status" value="1"/>
</dbReference>
<dbReference type="InterPro" id="IPR050385">
    <property type="entry name" value="Archaeal_FAD_synthase"/>
</dbReference>
<dbReference type="PANTHER" id="PTHR43793:SF2">
    <property type="entry name" value="BIFUNCTIONAL PROTEIN HLDE"/>
    <property type="match status" value="1"/>
</dbReference>
<dbReference type="NCBIfam" id="TIGR00125">
    <property type="entry name" value="cyt_tran_rel"/>
    <property type="match status" value="1"/>
</dbReference>
<name>A0A2T0TR89_9ACTN</name>
<dbReference type="GO" id="GO:0009244">
    <property type="term" value="P:lipopolysaccharide core region biosynthetic process"/>
    <property type="evidence" value="ECO:0007669"/>
    <property type="project" value="UniProtKB-UniPathway"/>
</dbReference>
<comment type="pathway">
    <text evidence="1">Bacterial outer membrane biogenesis; LPS core biosynthesis.</text>
</comment>
<dbReference type="OrthoDB" id="9802794at2"/>
<evidence type="ECO:0000259" key="12">
    <source>
        <dbReference type="Pfam" id="PF01467"/>
    </source>
</evidence>
<evidence type="ECO:0000313" key="13">
    <source>
        <dbReference type="EMBL" id="PRY48186.1"/>
    </source>
</evidence>
<evidence type="ECO:0000256" key="1">
    <source>
        <dbReference type="ARBA" id="ARBA00004713"/>
    </source>
</evidence>
<dbReference type="GO" id="GO:0016779">
    <property type="term" value="F:nucleotidyltransferase activity"/>
    <property type="evidence" value="ECO:0007669"/>
    <property type="project" value="UniProtKB-KW"/>
</dbReference>
<evidence type="ECO:0000256" key="2">
    <source>
        <dbReference type="ARBA" id="ARBA00012519"/>
    </source>
</evidence>
<dbReference type="UniPathway" id="UPA00958"/>
<evidence type="ECO:0000256" key="5">
    <source>
        <dbReference type="ARBA" id="ARBA00022741"/>
    </source>
</evidence>
<dbReference type="EC" id="2.7.7.70" evidence="2"/>
<evidence type="ECO:0000259" key="11">
    <source>
        <dbReference type="Pfam" id="PF00294"/>
    </source>
</evidence>
<comment type="caution">
    <text evidence="13">The sequence shown here is derived from an EMBL/GenBank/DDBJ whole genome shotgun (WGS) entry which is preliminary data.</text>
</comment>
<dbReference type="SUPFAM" id="SSF52374">
    <property type="entry name" value="Nucleotidylyl transferase"/>
    <property type="match status" value="1"/>
</dbReference>
<feature type="domain" description="Cytidyltransferase-like" evidence="12">
    <location>
        <begin position="331"/>
        <end position="422"/>
    </location>
</feature>
<keyword evidence="8" id="KW-0511">Multifunctional enzyme</keyword>
<evidence type="ECO:0000256" key="7">
    <source>
        <dbReference type="ARBA" id="ARBA00022840"/>
    </source>
</evidence>
<dbReference type="Proteomes" id="UP000239210">
    <property type="component" value="Unassembled WGS sequence"/>
</dbReference>
<feature type="domain" description="Carbohydrate kinase PfkB" evidence="11">
    <location>
        <begin position="6"/>
        <end position="297"/>
    </location>
</feature>
<dbReference type="EMBL" id="PVTG01000010">
    <property type="protein sequence ID" value="PRY48186.1"/>
    <property type="molecule type" value="Genomic_DNA"/>
</dbReference>
<evidence type="ECO:0000256" key="6">
    <source>
        <dbReference type="ARBA" id="ARBA00022777"/>
    </source>
</evidence>
<keyword evidence="7" id="KW-0067">ATP-binding</keyword>
<organism evidence="13 14">
    <name type="scientific">Geodermatophilus tzadiensis</name>
    <dbReference type="NCBI Taxonomy" id="1137988"/>
    <lineage>
        <taxon>Bacteria</taxon>
        <taxon>Bacillati</taxon>
        <taxon>Actinomycetota</taxon>
        <taxon>Actinomycetes</taxon>
        <taxon>Geodermatophilales</taxon>
        <taxon>Geodermatophilaceae</taxon>
        <taxon>Geodermatophilus</taxon>
    </lineage>
</organism>
<keyword evidence="4" id="KW-0548">Nucleotidyltransferase</keyword>
<keyword evidence="14" id="KW-1185">Reference proteome</keyword>
<dbReference type="InterPro" id="IPR014729">
    <property type="entry name" value="Rossmann-like_a/b/a_fold"/>
</dbReference>
<keyword evidence="3 13" id="KW-0808">Transferase</keyword>
<dbReference type="PROSITE" id="PS00584">
    <property type="entry name" value="PFKB_KINASES_2"/>
    <property type="match status" value="1"/>
</dbReference>
<dbReference type="GO" id="GO:0016773">
    <property type="term" value="F:phosphotransferase activity, alcohol group as acceptor"/>
    <property type="evidence" value="ECO:0007669"/>
    <property type="project" value="InterPro"/>
</dbReference>
<evidence type="ECO:0000256" key="3">
    <source>
        <dbReference type="ARBA" id="ARBA00022679"/>
    </source>
</evidence>
<dbReference type="Pfam" id="PF00294">
    <property type="entry name" value="PfkB"/>
    <property type="match status" value="1"/>
</dbReference>
<evidence type="ECO:0000256" key="8">
    <source>
        <dbReference type="ARBA" id="ARBA00023268"/>
    </source>
</evidence>
<dbReference type="InterPro" id="IPR011914">
    <property type="entry name" value="RfaE_dom_II"/>
</dbReference>
<dbReference type="GO" id="GO:0005524">
    <property type="term" value="F:ATP binding"/>
    <property type="evidence" value="ECO:0007669"/>
    <property type="project" value="UniProtKB-KW"/>
</dbReference>
<dbReference type="Pfam" id="PF01467">
    <property type="entry name" value="CTP_transf_like"/>
    <property type="match status" value="1"/>
</dbReference>
<dbReference type="GO" id="GO:0016301">
    <property type="term" value="F:kinase activity"/>
    <property type="evidence" value="ECO:0007669"/>
    <property type="project" value="UniProtKB-KW"/>
</dbReference>
<evidence type="ECO:0000313" key="14">
    <source>
        <dbReference type="Proteomes" id="UP000239210"/>
    </source>
</evidence>
<keyword evidence="5" id="KW-0547">Nucleotide-binding</keyword>
<reference evidence="13 14" key="1">
    <citation type="submission" date="2018-03" db="EMBL/GenBank/DDBJ databases">
        <title>Genomic Encyclopedia of Archaeal and Bacterial Type Strains, Phase II (KMG-II): from individual species to whole genera.</title>
        <authorList>
            <person name="Goeker M."/>
        </authorList>
    </citation>
    <scope>NUCLEOTIDE SEQUENCE [LARGE SCALE GENOMIC DNA]</scope>
    <source>
        <strain evidence="13 14">DSM 45416</strain>
    </source>
</reference>
<protein>
    <recommendedName>
        <fullName evidence="2">D-glycero-beta-D-manno-heptose 1-phosphate adenylyltransferase</fullName>
        <ecNumber evidence="2">2.7.7.70</ecNumber>
    </recommendedName>
</protein>
<dbReference type="NCBIfam" id="TIGR02199">
    <property type="entry name" value="rfaE_dom_II"/>
    <property type="match status" value="1"/>
</dbReference>
<keyword evidence="9" id="KW-0119">Carbohydrate metabolism</keyword>